<dbReference type="PANTHER" id="PTHR13192">
    <property type="entry name" value="MY011 PROTEIN"/>
    <property type="match status" value="1"/>
</dbReference>
<dbReference type="GeneID" id="105575966"/>
<keyword evidence="2" id="KW-1185">Reference proteome</keyword>
<dbReference type="Ensembl" id="ENSCATT00000066097.1">
    <property type="protein sequence ID" value="ENSCATP00000041669.1"/>
    <property type="gene ID" value="ENSCATG00000043511.1"/>
</dbReference>
<dbReference type="GeneTree" id="ENSGT00390000015050"/>
<protein>
    <submittedName>
        <fullName evidence="1">Metabolism of cobalamin associated D</fullName>
    </submittedName>
</protein>
<dbReference type="Proteomes" id="UP000233060">
    <property type="component" value="Unassembled WGS sequence"/>
</dbReference>
<sequence length="470" mass="51486">MLGLQPSVLPVFSLGPCRCPQPSCPSVFSLFSASSSFSLAGSFAWSCCYAAPTSIKAAASIPGTELWPPSPHSPTRSGPSLFSAAVNRKGSELQFPLRAGGSCPVWGRVLASLGYGESLDFGPDVVEDTPPKSGRYLSCLLLEFNRSLVCFVVFFPRNNFTKGKLFCELSSPVEMANVLCNRARLVSYLPGFCSLVKRVVNPRAFSTAGSSGSDESHVAAAPPDICSRTVWPDETMGPFGPQDQRFQLPGNIGFDCHLNGTSSQKKSLVHKTLPDVLAEPLSSERHEFVMAQYVNEFQGNDAPVEQEINSAETYFESARVECAIQTCPELLRKDFESLFPEVASSKLLILTVTQKTKNDMTIWSEEVEIEREVLLEKFINGAKEICYALRAEGYWADFIDPSSGLAFFGPYTNNTLFETDERYRHLGFSVDDLGCCKVIRHSLWGTHVVVGSIFTNATPDSHIMKKLSGN</sequence>
<reference evidence="1" key="2">
    <citation type="submission" date="2025-09" db="UniProtKB">
        <authorList>
            <consortium name="Ensembl"/>
        </authorList>
    </citation>
    <scope>IDENTIFICATION</scope>
</reference>
<dbReference type="OrthoDB" id="10263782at2759"/>
<dbReference type="AlphaFoldDB" id="A0A2K5NVV8"/>
<dbReference type="GO" id="GO:0009235">
    <property type="term" value="P:cobalamin metabolic process"/>
    <property type="evidence" value="ECO:0007669"/>
    <property type="project" value="InterPro"/>
</dbReference>
<proteinExistence type="predicted"/>
<gene>
    <name evidence="1" type="primary">MMADHC</name>
</gene>
<dbReference type="InterPro" id="IPR019362">
    <property type="entry name" value="MMADHC"/>
</dbReference>
<dbReference type="KEGG" id="caty:105575966"/>
<dbReference type="PANTHER" id="PTHR13192:SF3">
    <property type="entry name" value="COBALAMIN TRAFFICKING PROTEIN CBLD"/>
    <property type="match status" value="1"/>
</dbReference>
<dbReference type="CTD" id="27249"/>
<dbReference type="STRING" id="9531.ENSCATP00000041669"/>
<dbReference type="RefSeq" id="XP_011893744.1">
    <property type="nucleotide sequence ID" value="XM_012038354.1"/>
</dbReference>
<reference evidence="1" key="1">
    <citation type="submission" date="2025-08" db="UniProtKB">
        <authorList>
            <consortium name="Ensembl"/>
        </authorList>
    </citation>
    <scope>IDENTIFICATION</scope>
</reference>
<name>A0A2K5NVV8_CERAT</name>
<dbReference type="Bgee" id="ENSCATG00000043511">
    <property type="expression patterns" value="Expressed in liver and 12 other cell types or tissues"/>
</dbReference>
<dbReference type="GO" id="GO:0005739">
    <property type="term" value="C:mitochondrion"/>
    <property type="evidence" value="ECO:0007669"/>
    <property type="project" value="TreeGrafter"/>
</dbReference>
<dbReference type="Pfam" id="PF10229">
    <property type="entry name" value="MMADHC"/>
    <property type="match status" value="1"/>
</dbReference>
<evidence type="ECO:0000313" key="2">
    <source>
        <dbReference type="Proteomes" id="UP000233060"/>
    </source>
</evidence>
<accession>A0A2K5NVV8</accession>
<organism evidence="1 2">
    <name type="scientific">Cercocebus atys</name>
    <name type="common">Sooty mangabey</name>
    <name type="synonym">Cercocebus torquatus atys</name>
    <dbReference type="NCBI Taxonomy" id="9531"/>
    <lineage>
        <taxon>Eukaryota</taxon>
        <taxon>Metazoa</taxon>
        <taxon>Chordata</taxon>
        <taxon>Craniata</taxon>
        <taxon>Vertebrata</taxon>
        <taxon>Euteleostomi</taxon>
        <taxon>Mammalia</taxon>
        <taxon>Eutheria</taxon>
        <taxon>Euarchontoglires</taxon>
        <taxon>Primates</taxon>
        <taxon>Haplorrhini</taxon>
        <taxon>Catarrhini</taxon>
        <taxon>Cercopithecidae</taxon>
        <taxon>Cercopithecinae</taxon>
        <taxon>Cercocebus</taxon>
    </lineage>
</organism>
<evidence type="ECO:0000313" key="1">
    <source>
        <dbReference type="Ensembl" id="ENSCATP00000041669.1"/>
    </source>
</evidence>